<protein>
    <recommendedName>
        <fullName evidence="3">Lipoprotein</fullName>
    </recommendedName>
</protein>
<proteinExistence type="predicted"/>
<evidence type="ECO:0000313" key="2">
    <source>
        <dbReference type="Proteomes" id="UP000430272"/>
    </source>
</evidence>
<comment type="caution">
    <text evidence="1">The sequence shown here is derived from an EMBL/GenBank/DDBJ whole genome shotgun (WGS) entry which is preliminary data.</text>
</comment>
<dbReference type="PROSITE" id="PS51257">
    <property type="entry name" value="PROKAR_LIPOPROTEIN"/>
    <property type="match status" value="1"/>
</dbReference>
<dbReference type="Proteomes" id="UP000430272">
    <property type="component" value="Unassembled WGS sequence"/>
</dbReference>
<dbReference type="AlphaFoldDB" id="A0A844Y657"/>
<gene>
    <name evidence="1" type="ORF">GRI47_04755</name>
</gene>
<dbReference type="OrthoDB" id="7504757at2"/>
<accession>A0A844Y657</accession>
<keyword evidence="2" id="KW-1185">Reference proteome</keyword>
<evidence type="ECO:0008006" key="3">
    <source>
        <dbReference type="Google" id="ProtNLM"/>
    </source>
</evidence>
<dbReference type="RefSeq" id="WP_160660190.1">
    <property type="nucleotide sequence ID" value="NZ_BAABDV010000001.1"/>
</dbReference>
<sequence>MRAPILLLALTVAACGSEPSPEEKAASDAAASAEIRAANVPPPIPVTLEPIAYSDIEANELIGIGCSFALARNADAAMAVTMVEAAYVKQDNEIQRLAPDMGSAEMPFGTRSNYDGTRFGLEMTMRGDGEAIGGETTLYDATLTLRDGRDRIVYQQDGVARCGS</sequence>
<evidence type="ECO:0000313" key="1">
    <source>
        <dbReference type="EMBL" id="MXO53316.1"/>
    </source>
</evidence>
<reference evidence="1 2" key="1">
    <citation type="submission" date="2019-12" db="EMBL/GenBank/DDBJ databases">
        <title>Genomic-based taxomic classification of the family Erythrobacteraceae.</title>
        <authorList>
            <person name="Xu L."/>
        </authorList>
    </citation>
    <scope>NUCLEOTIDE SEQUENCE [LARGE SCALE GENOMIC DNA]</scope>
    <source>
        <strain evidence="1 2">JCM 17468</strain>
    </source>
</reference>
<dbReference type="EMBL" id="WTYD01000001">
    <property type="protein sequence ID" value="MXO53316.1"/>
    <property type="molecule type" value="Genomic_DNA"/>
</dbReference>
<organism evidence="1 2">
    <name type="scientific">Qipengyuania pelagi</name>
    <dbReference type="NCBI Taxonomy" id="994320"/>
    <lineage>
        <taxon>Bacteria</taxon>
        <taxon>Pseudomonadati</taxon>
        <taxon>Pseudomonadota</taxon>
        <taxon>Alphaproteobacteria</taxon>
        <taxon>Sphingomonadales</taxon>
        <taxon>Erythrobacteraceae</taxon>
        <taxon>Qipengyuania</taxon>
    </lineage>
</organism>
<name>A0A844Y657_9SPHN</name>